<dbReference type="InterPro" id="IPR029033">
    <property type="entry name" value="His_PPase_superfam"/>
</dbReference>
<feature type="domain" description="RNase H type-1" evidence="2">
    <location>
        <begin position="1"/>
        <end position="139"/>
    </location>
</feature>
<evidence type="ECO:0000313" key="3">
    <source>
        <dbReference type="EMBL" id="MDO3394981.1"/>
    </source>
</evidence>
<dbReference type="InterPro" id="IPR013078">
    <property type="entry name" value="His_Pase_superF_clade-1"/>
</dbReference>
<comment type="caution">
    <text evidence="3">The sequence shown here is derived from an EMBL/GenBank/DDBJ whole genome shotgun (WGS) entry which is preliminary data.</text>
</comment>
<feature type="region of interest" description="Disordered" evidence="1">
    <location>
        <begin position="167"/>
        <end position="192"/>
    </location>
</feature>
<dbReference type="Pfam" id="PF13456">
    <property type="entry name" value="RVT_3"/>
    <property type="match status" value="1"/>
</dbReference>
<dbReference type="PROSITE" id="PS50879">
    <property type="entry name" value="RNASE_H_1"/>
    <property type="match status" value="1"/>
</dbReference>
<dbReference type="SMART" id="SM00855">
    <property type="entry name" value="PGAM"/>
    <property type="match status" value="1"/>
</dbReference>
<dbReference type="Proteomes" id="UP001168363">
    <property type="component" value="Unassembled WGS sequence"/>
</dbReference>
<dbReference type="SUPFAM" id="SSF53098">
    <property type="entry name" value="Ribonuclease H-like"/>
    <property type="match status" value="1"/>
</dbReference>
<protein>
    <submittedName>
        <fullName evidence="3">Bifunctional RNase H/acid phosphatase</fullName>
    </submittedName>
</protein>
<dbReference type="InterPro" id="IPR012337">
    <property type="entry name" value="RNaseH-like_sf"/>
</dbReference>
<name>A0ABT8TR58_9ACTN</name>
<gene>
    <name evidence="3" type="ORF">QWJ41_04585</name>
</gene>
<sequence>MTSRVVVEADGGSRGNPGPAAYGAVLKDAASDQVIAEDARTIGVASNNVAEYSGLVAGLRLAVEHAPGAEVEVRMDSKLVVEQMSGRWKIKHPDMRVLAAEAGEVAPPGTTYTWIPRARNAHADRLANEALDGVREGVVVAEAEPALPADAPGEEAPDEESLIEEIESPGATRGEQPRDQAGHRGWSGPTAPPTTLVLVRHGVTRHTAAKRFSGGLGGDDPALSEEGLAQARDTADWLTGLGERVDAVVSSPVRRTRETAEVVAARLERTVEVEPGFAEMEFGEWDGLTFAEVAERDKAGLDAWLGSMDVAPPGGESFGTVRERVLAGLDRVLAEHAGRTVVVVSHVTPIKTLVAHALGAPLEAVYRMELSPASVTVLSFYADPAADGAARGSMRLYNALPPGERATVEPGRW</sequence>
<dbReference type="PANTHER" id="PTHR48100">
    <property type="entry name" value="BROAD-SPECIFICITY PHOSPHATASE YOR283W-RELATED"/>
    <property type="match status" value="1"/>
</dbReference>
<dbReference type="EMBL" id="JAULSC010000003">
    <property type="protein sequence ID" value="MDO3394981.1"/>
    <property type="molecule type" value="Genomic_DNA"/>
</dbReference>
<keyword evidence="4" id="KW-1185">Reference proteome</keyword>
<dbReference type="CDD" id="cd09279">
    <property type="entry name" value="RNase_HI_like"/>
    <property type="match status" value="1"/>
</dbReference>
<dbReference type="RefSeq" id="WP_302705987.1">
    <property type="nucleotide sequence ID" value="NZ_JAULSC010000003.1"/>
</dbReference>
<dbReference type="InterPro" id="IPR050275">
    <property type="entry name" value="PGM_Phosphatase"/>
</dbReference>
<dbReference type="Gene3D" id="3.40.50.1240">
    <property type="entry name" value="Phosphoglycerate mutase-like"/>
    <property type="match status" value="1"/>
</dbReference>
<dbReference type="PANTHER" id="PTHR48100:SF1">
    <property type="entry name" value="HISTIDINE PHOSPHATASE FAMILY PROTEIN-RELATED"/>
    <property type="match status" value="1"/>
</dbReference>
<evidence type="ECO:0000256" key="1">
    <source>
        <dbReference type="SAM" id="MobiDB-lite"/>
    </source>
</evidence>
<organism evidence="3 4">
    <name type="scientific">Nocardioides cremeus</name>
    <dbReference type="NCBI Taxonomy" id="3058044"/>
    <lineage>
        <taxon>Bacteria</taxon>
        <taxon>Bacillati</taxon>
        <taxon>Actinomycetota</taxon>
        <taxon>Actinomycetes</taxon>
        <taxon>Propionibacteriales</taxon>
        <taxon>Nocardioidaceae</taxon>
        <taxon>Nocardioides</taxon>
    </lineage>
</organism>
<dbReference type="InterPro" id="IPR036397">
    <property type="entry name" value="RNaseH_sf"/>
</dbReference>
<accession>A0ABT8TR58</accession>
<dbReference type="CDD" id="cd07067">
    <property type="entry name" value="HP_PGM_like"/>
    <property type="match status" value="1"/>
</dbReference>
<dbReference type="SUPFAM" id="SSF53254">
    <property type="entry name" value="Phosphoglycerate mutase-like"/>
    <property type="match status" value="1"/>
</dbReference>
<evidence type="ECO:0000259" key="2">
    <source>
        <dbReference type="PROSITE" id="PS50879"/>
    </source>
</evidence>
<dbReference type="PIRSF" id="PIRSF036922">
    <property type="entry name" value="RNaseH_PGAM"/>
    <property type="match status" value="1"/>
</dbReference>
<evidence type="ECO:0000313" key="4">
    <source>
        <dbReference type="Proteomes" id="UP001168363"/>
    </source>
</evidence>
<dbReference type="NCBIfam" id="NF005567">
    <property type="entry name" value="PRK07238.1"/>
    <property type="match status" value="1"/>
</dbReference>
<dbReference type="Gene3D" id="3.30.420.10">
    <property type="entry name" value="Ribonuclease H-like superfamily/Ribonuclease H"/>
    <property type="match status" value="1"/>
</dbReference>
<reference evidence="3" key="1">
    <citation type="submission" date="2023-06" db="EMBL/GenBank/DDBJ databases">
        <title>Genome sequence of Nocardioides sp. SOB44.</title>
        <authorList>
            <person name="Zhang G."/>
        </authorList>
    </citation>
    <scope>NUCLEOTIDE SEQUENCE</scope>
    <source>
        <strain evidence="3">SOB44</strain>
    </source>
</reference>
<dbReference type="Pfam" id="PF00300">
    <property type="entry name" value="His_Phos_1"/>
    <property type="match status" value="1"/>
</dbReference>
<proteinExistence type="predicted"/>
<dbReference type="InterPro" id="IPR002156">
    <property type="entry name" value="RNaseH_domain"/>
</dbReference>
<dbReference type="InterPro" id="IPR014636">
    <property type="entry name" value="RNaseH/PGlycerate_mutase"/>
</dbReference>